<organism evidence="1 2">
    <name type="scientific">Chryseobacterium arthrosphaerae</name>
    <dbReference type="NCBI Taxonomy" id="651561"/>
    <lineage>
        <taxon>Bacteria</taxon>
        <taxon>Pseudomonadati</taxon>
        <taxon>Bacteroidota</taxon>
        <taxon>Flavobacteriia</taxon>
        <taxon>Flavobacteriales</taxon>
        <taxon>Weeksellaceae</taxon>
        <taxon>Chryseobacterium group</taxon>
        <taxon>Chryseobacterium</taxon>
    </lineage>
</organism>
<sequence>MLANEMYGDVWYLPGGNTSVAHYIADANAHYIMKDNREEKAMTMSFEEVYAKPAAFSIGKRRKPYL</sequence>
<dbReference type="Proteomes" id="UP000276953">
    <property type="component" value="Unassembled WGS sequence"/>
</dbReference>
<accession>A0A3S0Q6X6</accession>
<evidence type="ECO:0000313" key="1">
    <source>
        <dbReference type="EMBL" id="RTZ49300.1"/>
    </source>
</evidence>
<name>A0A3S0Q6X6_9FLAO</name>
<dbReference type="AlphaFoldDB" id="A0A3S0Q6X6"/>
<reference evidence="1 2" key="1">
    <citation type="submission" date="2018-12" db="EMBL/GenBank/DDBJ databases">
        <title>Draft Genome Sequence of Chryseobacterium arthrosphaerae strain ED882-96 Isolated from the Blood of a Patient with Liver Cirrhosis in Taiwan.</title>
        <authorList>
            <person name="Lin J.-N."/>
            <person name="Lai C.-H."/>
            <person name="Yang C.-H."/>
            <person name="Huang Y.-H."/>
        </authorList>
    </citation>
    <scope>NUCLEOTIDE SEQUENCE [LARGE SCALE GENOMIC DNA]</scope>
    <source>
        <strain evidence="1 2">ED882-96</strain>
    </source>
</reference>
<dbReference type="EMBL" id="RYFC01000001">
    <property type="protein sequence ID" value="RTZ49300.1"/>
    <property type="molecule type" value="Genomic_DNA"/>
</dbReference>
<proteinExistence type="predicted"/>
<evidence type="ECO:0000313" key="2">
    <source>
        <dbReference type="Proteomes" id="UP000276953"/>
    </source>
</evidence>
<comment type="caution">
    <text evidence="1">The sequence shown here is derived from an EMBL/GenBank/DDBJ whole genome shotgun (WGS) entry which is preliminary data.</text>
</comment>
<gene>
    <name evidence="1" type="ORF">EJ377_00980</name>
</gene>
<protein>
    <submittedName>
        <fullName evidence="1">Uncharacterized protein</fullName>
    </submittedName>
</protein>